<evidence type="ECO:0000256" key="2">
    <source>
        <dbReference type="SAM" id="SignalP"/>
    </source>
</evidence>
<dbReference type="AlphaFoldDB" id="A0A1G8C3C0"/>
<feature type="region of interest" description="Disordered" evidence="1">
    <location>
        <begin position="27"/>
        <end position="58"/>
    </location>
</feature>
<protein>
    <recommendedName>
        <fullName evidence="5">Lipoprotein</fullName>
    </recommendedName>
</protein>
<dbReference type="STRING" id="399736.SAMN04489720_1136"/>
<keyword evidence="2" id="KW-0732">Signal</keyword>
<reference evidence="4" key="1">
    <citation type="submission" date="2016-10" db="EMBL/GenBank/DDBJ databases">
        <authorList>
            <person name="Varghese N."/>
            <person name="Submissions S."/>
        </authorList>
    </citation>
    <scope>NUCLEOTIDE SEQUENCE [LARGE SCALE GENOMIC DNA]</scope>
    <source>
        <strain evidence="4">DSM 22002</strain>
    </source>
</reference>
<feature type="chain" id="PRO_5038816939" description="Lipoprotein" evidence="2">
    <location>
        <begin position="21"/>
        <end position="245"/>
    </location>
</feature>
<accession>A0A1G8C3C0</accession>
<evidence type="ECO:0000313" key="4">
    <source>
        <dbReference type="Proteomes" id="UP000198822"/>
    </source>
</evidence>
<feature type="compositionally biased region" description="Low complexity" evidence="1">
    <location>
        <begin position="27"/>
        <end position="57"/>
    </location>
</feature>
<evidence type="ECO:0000256" key="1">
    <source>
        <dbReference type="SAM" id="MobiDB-lite"/>
    </source>
</evidence>
<dbReference type="PROSITE" id="PS51257">
    <property type="entry name" value="PROKAR_LIPOPROTEIN"/>
    <property type="match status" value="1"/>
</dbReference>
<name>A0A1G8C3C0_9MICO</name>
<sequence>MRRIRFAPLAAIAIAAVALAGCTTTDADADASTAPSTSPSTSPSASATPEPSATEEPWQTVELEDGTTWSMPADWTTTDTSVENQVGRVLQVDVADADGATVLSYSHDLGGVGGIGGACDTYPAVETFASEPSQAGFAPLGEEAFVDAAYAVEQPDGSVVLTVGVVPDTAFDDALPRCLVYNIGQHPADGRTVSFATAFQSGVDPDAAGSEQPWGFASFPDAQAYVESAEGQQLLQVVQSLRLRA</sequence>
<dbReference type="OrthoDB" id="5116839at2"/>
<organism evidence="3 4">
    <name type="scientific">Agrococcus jejuensis</name>
    <dbReference type="NCBI Taxonomy" id="399736"/>
    <lineage>
        <taxon>Bacteria</taxon>
        <taxon>Bacillati</taxon>
        <taxon>Actinomycetota</taxon>
        <taxon>Actinomycetes</taxon>
        <taxon>Micrococcales</taxon>
        <taxon>Microbacteriaceae</taxon>
        <taxon>Agrococcus</taxon>
    </lineage>
</organism>
<dbReference type="EMBL" id="LT629695">
    <property type="protein sequence ID" value="SDH39460.1"/>
    <property type="molecule type" value="Genomic_DNA"/>
</dbReference>
<dbReference type="Proteomes" id="UP000198822">
    <property type="component" value="Chromosome I"/>
</dbReference>
<evidence type="ECO:0008006" key="5">
    <source>
        <dbReference type="Google" id="ProtNLM"/>
    </source>
</evidence>
<evidence type="ECO:0000313" key="3">
    <source>
        <dbReference type="EMBL" id="SDH39460.1"/>
    </source>
</evidence>
<proteinExistence type="predicted"/>
<dbReference type="RefSeq" id="WP_092503231.1">
    <property type="nucleotide sequence ID" value="NZ_LT629695.1"/>
</dbReference>
<gene>
    <name evidence="3" type="ORF">SAMN04489720_1136</name>
</gene>
<feature type="signal peptide" evidence="2">
    <location>
        <begin position="1"/>
        <end position="20"/>
    </location>
</feature>
<keyword evidence="4" id="KW-1185">Reference proteome</keyword>